<evidence type="ECO:0000256" key="3">
    <source>
        <dbReference type="ARBA" id="ARBA00022840"/>
    </source>
</evidence>
<evidence type="ECO:0000313" key="7">
    <source>
        <dbReference type="EMBL" id="KAJ7222312.1"/>
    </source>
</evidence>
<dbReference type="InterPro" id="IPR029048">
    <property type="entry name" value="HSP70_C_sf"/>
</dbReference>
<dbReference type="Gene3D" id="3.90.640.10">
    <property type="entry name" value="Actin, Chain A, domain 4"/>
    <property type="match status" value="1"/>
</dbReference>
<protein>
    <submittedName>
        <fullName evidence="7">Hsp70 protein-domain-containing protein</fullName>
    </submittedName>
</protein>
<feature type="signal peptide" evidence="6">
    <location>
        <begin position="1"/>
        <end position="22"/>
    </location>
</feature>
<keyword evidence="3" id="KW-0067">ATP-binding</keyword>
<dbReference type="GO" id="GO:0034663">
    <property type="term" value="C:endoplasmic reticulum chaperone complex"/>
    <property type="evidence" value="ECO:0007669"/>
    <property type="project" value="TreeGrafter"/>
</dbReference>
<reference evidence="7" key="1">
    <citation type="submission" date="2023-03" db="EMBL/GenBank/DDBJ databases">
        <title>Massive genome expansion in bonnet fungi (Mycena s.s.) driven by repeated elements and novel gene families across ecological guilds.</title>
        <authorList>
            <consortium name="Lawrence Berkeley National Laboratory"/>
            <person name="Harder C.B."/>
            <person name="Miyauchi S."/>
            <person name="Viragh M."/>
            <person name="Kuo A."/>
            <person name="Thoen E."/>
            <person name="Andreopoulos B."/>
            <person name="Lu D."/>
            <person name="Skrede I."/>
            <person name="Drula E."/>
            <person name="Henrissat B."/>
            <person name="Morin E."/>
            <person name="Kohler A."/>
            <person name="Barry K."/>
            <person name="LaButti K."/>
            <person name="Morin E."/>
            <person name="Salamov A."/>
            <person name="Lipzen A."/>
            <person name="Mereny Z."/>
            <person name="Hegedus B."/>
            <person name="Baldrian P."/>
            <person name="Stursova M."/>
            <person name="Weitz H."/>
            <person name="Taylor A."/>
            <person name="Grigoriev I.V."/>
            <person name="Nagy L.G."/>
            <person name="Martin F."/>
            <person name="Kauserud H."/>
        </authorList>
    </citation>
    <scope>NUCLEOTIDE SEQUENCE</scope>
    <source>
        <strain evidence="7">9144</strain>
    </source>
</reference>
<dbReference type="AlphaFoldDB" id="A0AAD7E1A0"/>
<dbReference type="CDD" id="cd10230">
    <property type="entry name" value="ASKHA_NBD_HSP70_HYOU1"/>
    <property type="match status" value="1"/>
</dbReference>
<feature type="compositionally biased region" description="Basic and acidic residues" evidence="5">
    <location>
        <begin position="579"/>
        <end position="590"/>
    </location>
</feature>
<comment type="caution">
    <text evidence="7">The sequence shown here is derived from an EMBL/GenBank/DDBJ whole genome shotgun (WGS) entry which is preliminary data.</text>
</comment>
<dbReference type="Proteomes" id="UP001219525">
    <property type="component" value="Unassembled WGS sequence"/>
</dbReference>
<feature type="region of interest" description="Disordered" evidence="5">
    <location>
        <begin position="826"/>
        <end position="888"/>
    </location>
</feature>
<evidence type="ECO:0000256" key="4">
    <source>
        <dbReference type="ARBA" id="ARBA00023186"/>
    </source>
</evidence>
<dbReference type="GO" id="GO:0140662">
    <property type="term" value="F:ATP-dependent protein folding chaperone"/>
    <property type="evidence" value="ECO:0007669"/>
    <property type="project" value="InterPro"/>
</dbReference>
<evidence type="ECO:0000313" key="8">
    <source>
        <dbReference type="Proteomes" id="UP001219525"/>
    </source>
</evidence>
<keyword evidence="6" id="KW-0732">Signal</keyword>
<dbReference type="GO" id="GO:0005524">
    <property type="term" value="F:ATP binding"/>
    <property type="evidence" value="ECO:0007669"/>
    <property type="project" value="UniProtKB-KW"/>
</dbReference>
<dbReference type="FunFam" id="3.90.640.10:FF:000004">
    <property type="entry name" value="Heat shock 70 kDa protein 4"/>
    <property type="match status" value="1"/>
</dbReference>
<dbReference type="Gene3D" id="3.30.30.30">
    <property type="match status" value="1"/>
</dbReference>
<evidence type="ECO:0000256" key="2">
    <source>
        <dbReference type="ARBA" id="ARBA00022824"/>
    </source>
</evidence>
<dbReference type="InterPro" id="IPR013126">
    <property type="entry name" value="Hsp_70_fam"/>
</dbReference>
<feature type="compositionally biased region" description="Low complexity" evidence="5">
    <location>
        <begin position="832"/>
        <end position="851"/>
    </location>
</feature>
<sequence length="888" mass="96987">MRIIPFASALSLLSLFPHCALASVLAIDYGSEWIKAAVMSPGIPFDVLLNKDSKRKIQASVGWKHTTRYFGTDAFNLASRFPSDSFSCIKLLQAAPFDSDAVSYYSQISDADLVKTARDTVALKQSDGTEWHVEELIGMQFSYVKQLAEVATNEKVSDVIVSVPPFFSQFQRDAVVDAIEIAGLRTLALINDGTAVAVNYAMTRTFPTPEYHVIYDAGASAIRATVVSFSTSNDAASGTQIAVAGVAYDLLTGGTELNRRLRELLIEAFNAKHGRDVRTDKRGMAKLWKEAGRIKAILSANTDAFATIESLAWDIDFKTKITRAQFEAACEDLQNHFARPIEDALSNAGLTLDNITSVILTGGSTRTPMIQAAVKAAVGEEKIALNVNADEATVLGAALHGASLSRQFKTKDIKVTDIGIFDVQVSYLATATTPRTITTLIFPAGSKIGTKKTLTFKRKEDFVINFDYKDPVAPGVPTRFLEVGISGVAEAIANLTELGATDPVVKATLTLSESGFVSVSKAVAFGEIKDDSIAGKLKGFFGAGSSSEAEDTTQENTPPRETDSSSSSAASSTPADAADAAKETEKEEKKKKPTPKDNTIVLNTTVVFPTIPPMTVDEKKKARSRLRAIDLDEAAIARKEEARNSFESYLYRMRDLLDPENHDTPFKQCSQEVERKAIAEKLEESFAWLHDKGDVAETSQFLDKRNALETLERPIIHRYKEIEEFPQALNSSQMWNWSTRLFLEEALQNFTAEAAADLPSKWTKEELDGLEKTLKAHEVWLNEWVEKQKAVKTNEDPVIETTEMKARAKVLETALMKLVKRKVPKTAKKKTTTSAAAETEATVAASESATVGGDASSSPVVEETIVPTPTPVVPEEEEQVPIQPRDEL</sequence>
<dbReference type="Gene3D" id="2.60.34.10">
    <property type="entry name" value="Substrate Binding Domain Of DNAk, Chain A, domain 1"/>
    <property type="match status" value="1"/>
</dbReference>
<accession>A0AAD7E1A0</accession>
<keyword evidence="4" id="KW-0143">Chaperone</keyword>
<evidence type="ECO:0000256" key="1">
    <source>
        <dbReference type="ARBA" id="ARBA00022741"/>
    </source>
</evidence>
<keyword evidence="2" id="KW-0256">Endoplasmic reticulum</keyword>
<keyword evidence="8" id="KW-1185">Reference proteome</keyword>
<evidence type="ECO:0000256" key="6">
    <source>
        <dbReference type="SAM" id="SignalP"/>
    </source>
</evidence>
<feature type="compositionally biased region" description="Low complexity" evidence="5">
    <location>
        <begin position="564"/>
        <end position="578"/>
    </location>
</feature>
<evidence type="ECO:0000256" key="5">
    <source>
        <dbReference type="SAM" id="MobiDB-lite"/>
    </source>
</evidence>
<dbReference type="Gene3D" id="3.30.420.40">
    <property type="match status" value="2"/>
</dbReference>
<dbReference type="GO" id="GO:0030968">
    <property type="term" value="P:endoplasmic reticulum unfolded protein response"/>
    <property type="evidence" value="ECO:0007669"/>
    <property type="project" value="TreeGrafter"/>
</dbReference>
<feature type="chain" id="PRO_5041947181" evidence="6">
    <location>
        <begin position="23"/>
        <end position="888"/>
    </location>
</feature>
<dbReference type="InterPro" id="IPR043129">
    <property type="entry name" value="ATPase_NBD"/>
</dbReference>
<organism evidence="7 8">
    <name type="scientific">Mycena pura</name>
    <dbReference type="NCBI Taxonomy" id="153505"/>
    <lineage>
        <taxon>Eukaryota</taxon>
        <taxon>Fungi</taxon>
        <taxon>Dikarya</taxon>
        <taxon>Basidiomycota</taxon>
        <taxon>Agaricomycotina</taxon>
        <taxon>Agaricomycetes</taxon>
        <taxon>Agaricomycetidae</taxon>
        <taxon>Agaricales</taxon>
        <taxon>Marasmiineae</taxon>
        <taxon>Mycenaceae</taxon>
        <taxon>Mycena</taxon>
    </lineage>
</organism>
<dbReference type="Pfam" id="PF00012">
    <property type="entry name" value="HSP70"/>
    <property type="match status" value="1"/>
</dbReference>
<dbReference type="PANTHER" id="PTHR45639:SF3">
    <property type="entry name" value="HYPOXIA UP-REGULATED PROTEIN 1"/>
    <property type="match status" value="1"/>
</dbReference>
<feature type="region of interest" description="Disordered" evidence="5">
    <location>
        <begin position="543"/>
        <end position="598"/>
    </location>
</feature>
<dbReference type="SUPFAM" id="SSF53067">
    <property type="entry name" value="Actin-like ATPase domain"/>
    <property type="match status" value="2"/>
</dbReference>
<dbReference type="SUPFAM" id="SSF100934">
    <property type="entry name" value="Heat shock protein 70kD (HSP70), C-terminal subdomain"/>
    <property type="match status" value="1"/>
</dbReference>
<dbReference type="EMBL" id="JARJCW010000007">
    <property type="protein sequence ID" value="KAJ7222312.1"/>
    <property type="molecule type" value="Genomic_DNA"/>
</dbReference>
<dbReference type="PRINTS" id="PR00301">
    <property type="entry name" value="HEATSHOCK70"/>
</dbReference>
<name>A0AAD7E1A0_9AGAR</name>
<proteinExistence type="predicted"/>
<dbReference type="Gene3D" id="1.20.1270.10">
    <property type="match status" value="1"/>
</dbReference>
<keyword evidence="1" id="KW-0547">Nucleotide-binding</keyword>
<gene>
    <name evidence="7" type="ORF">GGX14DRAFT_663208</name>
</gene>
<dbReference type="PANTHER" id="PTHR45639">
    <property type="entry name" value="HSC70CB, ISOFORM G-RELATED"/>
    <property type="match status" value="1"/>
</dbReference>
<dbReference type="InterPro" id="IPR029047">
    <property type="entry name" value="HSP70_peptide-bd_sf"/>
</dbReference>